<evidence type="ECO:0000313" key="3">
    <source>
        <dbReference type="Proteomes" id="UP000193928"/>
    </source>
</evidence>
<reference evidence="2 3" key="1">
    <citation type="submission" date="2016-01" db="EMBL/GenBank/DDBJ databases">
        <title>The new phylogeny of the genus Mycobacterium.</title>
        <authorList>
            <person name="Tarcisio F."/>
            <person name="Conor M."/>
            <person name="Antonella G."/>
            <person name="Elisabetta G."/>
            <person name="Giulia F.S."/>
            <person name="Sara T."/>
            <person name="Anna F."/>
            <person name="Clotilde B."/>
            <person name="Roberto B."/>
            <person name="Veronica D.S."/>
            <person name="Fabio R."/>
            <person name="Monica P."/>
            <person name="Olivier J."/>
            <person name="Enrico T."/>
            <person name="Nicola S."/>
        </authorList>
    </citation>
    <scope>NUCLEOTIDE SEQUENCE [LARGE SCALE GENOMIC DNA]</scope>
    <source>
        <strain evidence="2 3">DSM 44160</strain>
    </source>
</reference>
<evidence type="ECO:0000256" key="1">
    <source>
        <dbReference type="SAM" id="MobiDB-lite"/>
    </source>
</evidence>
<keyword evidence="3" id="KW-1185">Reference proteome</keyword>
<dbReference type="AlphaFoldDB" id="A0A1X1W1F8"/>
<evidence type="ECO:0008006" key="4">
    <source>
        <dbReference type="Google" id="ProtNLM"/>
    </source>
</evidence>
<name>A0A1X1W1F8_MYCGO</name>
<feature type="region of interest" description="Disordered" evidence="1">
    <location>
        <begin position="59"/>
        <end position="84"/>
    </location>
</feature>
<proteinExistence type="predicted"/>
<sequence>MAKHRTLNGAMSAGDALAEAEIRYRLLAETFEEMPQLRANLNPALERAKAEIMRLRVSKQTSAESTRDGKVVPFDASRFQKSGT</sequence>
<comment type="caution">
    <text evidence="2">The sequence shown here is derived from an EMBL/GenBank/DDBJ whole genome shotgun (WGS) entry which is preliminary data.</text>
</comment>
<dbReference type="Proteomes" id="UP000193928">
    <property type="component" value="Unassembled WGS sequence"/>
</dbReference>
<dbReference type="EMBL" id="LQOY01000143">
    <property type="protein sequence ID" value="ORV79987.1"/>
    <property type="molecule type" value="Genomic_DNA"/>
</dbReference>
<organism evidence="2 3">
    <name type="scientific">Mycobacterium gordonae</name>
    <dbReference type="NCBI Taxonomy" id="1778"/>
    <lineage>
        <taxon>Bacteria</taxon>
        <taxon>Bacillati</taxon>
        <taxon>Actinomycetota</taxon>
        <taxon>Actinomycetes</taxon>
        <taxon>Mycobacteriales</taxon>
        <taxon>Mycobacteriaceae</taxon>
        <taxon>Mycobacterium</taxon>
    </lineage>
</organism>
<gene>
    <name evidence="2" type="ORF">AWC08_30455</name>
</gene>
<accession>A0A1X1W1F8</accession>
<evidence type="ECO:0000313" key="2">
    <source>
        <dbReference type="EMBL" id="ORV79987.1"/>
    </source>
</evidence>
<protein>
    <recommendedName>
        <fullName evidence="4">Terminase small subunit</fullName>
    </recommendedName>
</protein>